<evidence type="ECO:0000259" key="2">
    <source>
        <dbReference type="Pfam" id="PF04480"/>
    </source>
</evidence>
<dbReference type="PANTHER" id="PTHR38590">
    <property type="entry name" value="BLL0828 PROTEIN"/>
    <property type="match status" value="1"/>
</dbReference>
<dbReference type="InterPro" id="IPR047216">
    <property type="entry name" value="Endonuclease_DUF559_bact"/>
</dbReference>
<sequence length="155" mass="16935">MQQDPILKTRARTMRRQPTPAEQKLWQSLRQSQLGTKVTRQIQVGPYILDLVSRRAKLAIELDGDTHATQVAYDAARTAFLERQGYRVLRFTNADVTTNLPGVLEAIACELASSDAPHPTLPPRGGGLESQQAPSPHRGEGWGGGLGLTEPKANT</sequence>
<evidence type="ECO:0000313" key="3">
    <source>
        <dbReference type="EMBL" id="MFD1952495.1"/>
    </source>
</evidence>
<keyword evidence="3" id="KW-0255">Endonuclease</keyword>
<comment type="caution">
    <text evidence="3">The sequence shown here is derived from an EMBL/GenBank/DDBJ whole genome shotgun (WGS) entry which is preliminary data.</text>
</comment>
<dbReference type="Pfam" id="PF04480">
    <property type="entry name" value="DUF559"/>
    <property type="match status" value="1"/>
</dbReference>
<dbReference type="GO" id="GO:0004519">
    <property type="term" value="F:endonuclease activity"/>
    <property type="evidence" value="ECO:0007669"/>
    <property type="project" value="UniProtKB-KW"/>
</dbReference>
<dbReference type="Gene3D" id="3.40.960.10">
    <property type="entry name" value="VSR Endonuclease"/>
    <property type="match status" value="1"/>
</dbReference>
<feature type="domain" description="DUF559" evidence="2">
    <location>
        <begin position="8"/>
        <end position="111"/>
    </location>
</feature>
<protein>
    <submittedName>
        <fullName evidence="3">Endonuclease domain-containing protein</fullName>
    </submittedName>
</protein>
<gene>
    <name evidence="3" type="ORF">ACFSGX_17090</name>
</gene>
<dbReference type="Proteomes" id="UP001597400">
    <property type="component" value="Unassembled WGS sequence"/>
</dbReference>
<dbReference type="PANTHER" id="PTHR38590:SF1">
    <property type="entry name" value="BLL0828 PROTEIN"/>
    <property type="match status" value="1"/>
</dbReference>
<feature type="region of interest" description="Disordered" evidence="1">
    <location>
        <begin position="114"/>
        <end position="155"/>
    </location>
</feature>
<proteinExistence type="predicted"/>
<keyword evidence="4" id="KW-1185">Reference proteome</keyword>
<dbReference type="SUPFAM" id="SSF52980">
    <property type="entry name" value="Restriction endonuclease-like"/>
    <property type="match status" value="1"/>
</dbReference>
<dbReference type="EMBL" id="JBHUGS010000005">
    <property type="protein sequence ID" value="MFD1952495.1"/>
    <property type="molecule type" value="Genomic_DNA"/>
</dbReference>
<dbReference type="InterPro" id="IPR011335">
    <property type="entry name" value="Restrct_endonuc-II-like"/>
</dbReference>
<dbReference type="InterPro" id="IPR007569">
    <property type="entry name" value="DUF559"/>
</dbReference>
<dbReference type="RefSeq" id="WP_380931514.1">
    <property type="nucleotide sequence ID" value="NZ_JBHUGS010000005.1"/>
</dbReference>
<accession>A0ABW4U343</accession>
<organism evidence="3 4">
    <name type="scientific">Sphingomonas arantia</name>
    <dbReference type="NCBI Taxonomy" id="1460676"/>
    <lineage>
        <taxon>Bacteria</taxon>
        <taxon>Pseudomonadati</taxon>
        <taxon>Pseudomonadota</taxon>
        <taxon>Alphaproteobacteria</taxon>
        <taxon>Sphingomonadales</taxon>
        <taxon>Sphingomonadaceae</taxon>
        <taxon>Sphingomonas</taxon>
    </lineage>
</organism>
<keyword evidence="3" id="KW-0540">Nuclease</keyword>
<evidence type="ECO:0000256" key="1">
    <source>
        <dbReference type="SAM" id="MobiDB-lite"/>
    </source>
</evidence>
<dbReference type="CDD" id="cd01038">
    <property type="entry name" value="Endonuclease_DUF559"/>
    <property type="match status" value="1"/>
</dbReference>
<reference evidence="4" key="1">
    <citation type="journal article" date="2019" name="Int. J. Syst. Evol. Microbiol.">
        <title>The Global Catalogue of Microorganisms (GCM) 10K type strain sequencing project: providing services to taxonomists for standard genome sequencing and annotation.</title>
        <authorList>
            <consortium name="The Broad Institute Genomics Platform"/>
            <consortium name="The Broad Institute Genome Sequencing Center for Infectious Disease"/>
            <person name="Wu L."/>
            <person name="Ma J."/>
        </authorList>
    </citation>
    <scope>NUCLEOTIDE SEQUENCE [LARGE SCALE GENOMIC DNA]</scope>
    <source>
        <strain evidence="4">CGMCC 1.12702</strain>
    </source>
</reference>
<name>A0ABW4U343_9SPHN</name>
<keyword evidence="3" id="KW-0378">Hydrolase</keyword>
<evidence type="ECO:0000313" key="4">
    <source>
        <dbReference type="Proteomes" id="UP001597400"/>
    </source>
</evidence>